<sequence>MGTEVGIGETQSPPTDVRGTPKYQRHPLGRSWLIAVAVIPLLLAAIGYGAYERPQGVNGPTGALPTLTNTAGPSAGAGLSLSLLSISRNGNTITLIGDFPDDSSKAAMMTALQGSLPPGVNIIDQVHIDPIVRALDFSKAAPVFVASAQIPDFTLKVERNTVTLAGTAVSGDQRDAIERAAVSAWPGVDIANRIEAKPPPAPPGQCNDLQAAINAVTGGPIFFGSDGVSLTPADNQMLTQVAAKLKACPNARVTVNGYADNSGGEAMNIPLSTQRATAVAEYLVKNGVAADHVASKGLGSANPIASNDTAEGRIKNRRVELVVS</sequence>
<keyword evidence="9" id="KW-1185">Reference proteome</keyword>
<dbReference type="SUPFAM" id="SSF103088">
    <property type="entry name" value="OmpA-like"/>
    <property type="match status" value="1"/>
</dbReference>
<feature type="transmembrane region" description="Helical" evidence="6">
    <location>
        <begin position="32"/>
        <end position="51"/>
    </location>
</feature>
<keyword evidence="3" id="KW-0998">Cell outer membrane</keyword>
<gene>
    <name evidence="8" type="ORF">AWC27_26140</name>
</gene>
<dbReference type="Pfam" id="PF21923">
    <property type="entry name" value="BON_like"/>
    <property type="match status" value="1"/>
</dbReference>
<dbReference type="Proteomes" id="UP000193317">
    <property type="component" value="Unassembled WGS sequence"/>
</dbReference>
<dbReference type="CDD" id="cd07185">
    <property type="entry name" value="OmpA_C-like"/>
    <property type="match status" value="1"/>
</dbReference>
<keyword evidence="6" id="KW-1133">Transmembrane helix</keyword>
<dbReference type="Gene3D" id="3.40.1520.20">
    <property type="match status" value="1"/>
</dbReference>
<evidence type="ECO:0000256" key="2">
    <source>
        <dbReference type="ARBA" id="ARBA00023136"/>
    </source>
</evidence>
<feature type="region of interest" description="Disordered" evidence="5">
    <location>
        <begin position="1"/>
        <end position="23"/>
    </location>
</feature>
<evidence type="ECO:0000256" key="3">
    <source>
        <dbReference type="ARBA" id="ARBA00023237"/>
    </source>
</evidence>
<dbReference type="InterPro" id="IPR006665">
    <property type="entry name" value="OmpA-like"/>
</dbReference>
<dbReference type="Pfam" id="PF00691">
    <property type="entry name" value="OmpA"/>
    <property type="match status" value="1"/>
</dbReference>
<dbReference type="InterPro" id="IPR050330">
    <property type="entry name" value="Bact_OuterMem_StrucFunc"/>
</dbReference>
<evidence type="ECO:0000256" key="1">
    <source>
        <dbReference type="ARBA" id="ARBA00004442"/>
    </source>
</evidence>
<dbReference type="PRINTS" id="PR01021">
    <property type="entry name" value="OMPADOMAIN"/>
</dbReference>
<evidence type="ECO:0000313" key="8">
    <source>
        <dbReference type="EMBL" id="ORX07413.1"/>
    </source>
</evidence>
<reference evidence="8 9" key="1">
    <citation type="submission" date="2016-01" db="EMBL/GenBank/DDBJ databases">
        <title>The new phylogeny of the genus Mycobacterium.</title>
        <authorList>
            <person name="Tarcisio F."/>
            <person name="Conor M."/>
            <person name="Antonella G."/>
            <person name="Elisabetta G."/>
            <person name="Giulia F.S."/>
            <person name="Sara T."/>
            <person name="Anna F."/>
            <person name="Clotilde B."/>
            <person name="Roberto B."/>
            <person name="Veronica D.S."/>
            <person name="Fabio R."/>
            <person name="Monica P."/>
            <person name="Olivier J."/>
            <person name="Enrico T."/>
            <person name="Nicola S."/>
        </authorList>
    </citation>
    <scope>NUCLEOTIDE SEQUENCE [LARGE SCALE GENOMIC DNA]</scope>
    <source>
        <strain evidence="8 9">DSM 44166</strain>
    </source>
</reference>
<dbReference type="EMBL" id="LQPW01000062">
    <property type="protein sequence ID" value="ORX07413.1"/>
    <property type="molecule type" value="Genomic_DNA"/>
</dbReference>
<dbReference type="InterPro" id="IPR054121">
    <property type="entry name" value="ArfA_BON-like"/>
</dbReference>
<dbReference type="RefSeq" id="WP_085670589.1">
    <property type="nucleotide sequence ID" value="NZ_JACKRU010000152.1"/>
</dbReference>
<evidence type="ECO:0000256" key="5">
    <source>
        <dbReference type="SAM" id="MobiDB-lite"/>
    </source>
</evidence>
<evidence type="ECO:0000259" key="7">
    <source>
        <dbReference type="PROSITE" id="PS51123"/>
    </source>
</evidence>
<dbReference type="AlphaFoldDB" id="A0A1X2ENY8"/>
<feature type="domain" description="OmpA-like" evidence="7">
    <location>
        <begin position="210"/>
        <end position="324"/>
    </location>
</feature>
<evidence type="ECO:0000313" key="9">
    <source>
        <dbReference type="Proteomes" id="UP000193317"/>
    </source>
</evidence>
<dbReference type="InterPro" id="IPR036737">
    <property type="entry name" value="OmpA-like_sf"/>
</dbReference>
<comment type="caution">
    <text evidence="8">The sequence shown here is derived from an EMBL/GenBank/DDBJ whole genome shotgun (WGS) entry which is preliminary data.</text>
</comment>
<dbReference type="InterPro" id="IPR007055">
    <property type="entry name" value="BON_dom"/>
</dbReference>
<keyword evidence="2 4" id="KW-0472">Membrane</keyword>
<evidence type="ECO:0000256" key="6">
    <source>
        <dbReference type="SAM" id="Phobius"/>
    </source>
</evidence>
<dbReference type="PROSITE" id="PS51123">
    <property type="entry name" value="OMPA_2"/>
    <property type="match status" value="1"/>
</dbReference>
<dbReference type="OrthoDB" id="9782229at2"/>
<accession>A0A1X2ENY8</accession>
<protein>
    <recommendedName>
        <fullName evidence="7">OmpA-like domain-containing protein</fullName>
    </recommendedName>
</protein>
<dbReference type="PRINTS" id="PR01023">
    <property type="entry name" value="NAFLGMOTY"/>
</dbReference>
<organism evidence="8 9">
    <name type="scientific">Mycobacterium szulgai</name>
    <dbReference type="NCBI Taxonomy" id="1787"/>
    <lineage>
        <taxon>Bacteria</taxon>
        <taxon>Bacillati</taxon>
        <taxon>Actinomycetota</taxon>
        <taxon>Actinomycetes</taxon>
        <taxon>Mycobacteriales</taxon>
        <taxon>Mycobacteriaceae</taxon>
        <taxon>Mycobacterium</taxon>
    </lineage>
</organism>
<dbReference type="PANTHER" id="PTHR30329">
    <property type="entry name" value="STATOR ELEMENT OF FLAGELLAR MOTOR COMPLEX"/>
    <property type="match status" value="1"/>
</dbReference>
<name>A0A1X2ENY8_MYCSZ</name>
<comment type="subcellular location">
    <subcellularLocation>
        <location evidence="1">Cell outer membrane</location>
    </subcellularLocation>
</comment>
<dbReference type="Gene3D" id="3.30.1330.60">
    <property type="entry name" value="OmpA-like domain"/>
    <property type="match status" value="1"/>
</dbReference>
<dbReference type="GO" id="GO:0009279">
    <property type="term" value="C:cell outer membrane"/>
    <property type="evidence" value="ECO:0007669"/>
    <property type="project" value="UniProtKB-SubCell"/>
</dbReference>
<evidence type="ECO:0000256" key="4">
    <source>
        <dbReference type="PROSITE-ProRule" id="PRU00473"/>
    </source>
</evidence>
<dbReference type="PANTHER" id="PTHR30329:SF21">
    <property type="entry name" value="LIPOPROTEIN YIAD-RELATED"/>
    <property type="match status" value="1"/>
</dbReference>
<dbReference type="Pfam" id="PF04972">
    <property type="entry name" value="BON"/>
    <property type="match status" value="1"/>
</dbReference>
<proteinExistence type="predicted"/>
<keyword evidence="6" id="KW-0812">Transmembrane</keyword>
<dbReference type="InterPro" id="IPR006664">
    <property type="entry name" value="OMP_bac"/>
</dbReference>